<evidence type="ECO:0000256" key="3">
    <source>
        <dbReference type="ARBA" id="ARBA00022602"/>
    </source>
</evidence>
<keyword evidence="3" id="KW-0637">Prenyltransferase</keyword>
<evidence type="ECO:0000256" key="6">
    <source>
        <dbReference type="ARBA" id="ARBA00022737"/>
    </source>
</evidence>
<reference evidence="13 14" key="1">
    <citation type="submission" date="2024-02" db="EMBL/GenBank/DDBJ databases">
        <authorList>
            <person name="Chen Y."/>
            <person name="Shah S."/>
            <person name="Dougan E. K."/>
            <person name="Thang M."/>
            <person name="Chan C."/>
        </authorList>
    </citation>
    <scope>NUCLEOTIDE SEQUENCE [LARGE SCALE GENOMIC DNA]</scope>
</reference>
<evidence type="ECO:0000256" key="5">
    <source>
        <dbReference type="ARBA" id="ARBA00022723"/>
    </source>
</evidence>
<evidence type="ECO:0000256" key="1">
    <source>
        <dbReference type="ARBA" id="ARBA00001947"/>
    </source>
</evidence>
<dbReference type="InterPro" id="IPR045089">
    <property type="entry name" value="PGGT1B-like"/>
</dbReference>
<feature type="compositionally biased region" description="Low complexity" evidence="10">
    <location>
        <begin position="33"/>
        <end position="47"/>
    </location>
</feature>
<keyword evidence="11" id="KW-0472">Membrane</keyword>
<dbReference type="InterPro" id="IPR001330">
    <property type="entry name" value="Prenyltrans"/>
</dbReference>
<evidence type="ECO:0000259" key="12">
    <source>
        <dbReference type="Pfam" id="PF00432"/>
    </source>
</evidence>
<keyword evidence="11" id="KW-1133">Transmembrane helix</keyword>
<feature type="transmembrane region" description="Helical" evidence="11">
    <location>
        <begin position="576"/>
        <end position="596"/>
    </location>
</feature>
<dbReference type="PANTHER" id="PTHR11774">
    <property type="entry name" value="GERANYLGERANYL TRANSFERASE TYPE BETA SUBUNIT"/>
    <property type="match status" value="1"/>
</dbReference>
<organism evidence="13 14">
    <name type="scientific">Durusdinium trenchii</name>
    <dbReference type="NCBI Taxonomy" id="1381693"/>
    <lineage>
        <taxon>Eukaryota</taxon>
        <taxon>Sar</taxon>
        <taxon>Alveolata</taxon>
        <taxon>Dinophyceae</taxon>
        <taxon>Suessiales</taxon>
        <taxon>Symbiodiniaceae</taxon>
        <taxon>Durusdinium</taxon>
    </lineage>
</organism>
<evidence type="ECO:0000256" key="2">
    <source>
        <dbReference type="ARBA" id="ARBA00010497"/>
    </source>
</evidence>
<dbReference type="SUPFAM" id="SSF48239">
    <property type="entry name" value="Terpenoid cyclases/Protein prenyltransferases"/>
    <property type="match status" value="1"/>
</dbReference>
<feature type="region of interest" description="Disordered" evidence="10">
    <location>
        <begin position="1"/>
        <end position="49"/>
    </location>
</feature>
<feature type="transmembrane region" description="Helical" evidence="11">
    <location>
        <begin position="200"/>
        <end position="219"/>
    </location>
</feature>
<name>A0ABP0N747_9DINO</name>
<keyword evidence="7" id="KW-0862">Zinc</keyword>
<feature type="transmembrane region" description="Helical" evidence="11">
    <location>
        <begin position="550"/>
        <end position="569"/>
    </location>
</feature>
<evidence type="ECO:0000256" key="9">
    <source>
        <dbReference type="ARBA" id="ARBA00032766"/>
    </source>
</evidence>
<feature type="transmembrane region" description="Helical" evidence="11">
    <location>
        <begin position="466"/>
        <end position="485"/>
    </location>
</feature>
<feature type="transmembrane region" description="Helical" evidence="11">
    <location>
        <begin position="497"/>
        <end position="516"/>
    </location>
</feature>
<accession>A0ABP0N747</accession>
<evidence type="ECO:0000256" key="11">
    <source>
        <dbReference type="SAM" id="Phobius"/>
    </source>
</evidence>
<keyword evidence="6" id="KW-0677">Repeat</keyword>
<dbReference type="InterPro" id="IPR008930">
    <property type="entry name" value="Terpenoid_cyclase/PrenylTrfase"/>
</dbReference>
<evidence type="ECO:0000313" key="13">
    <source>
        <dbReference type="EMBL" id="CAK9059253.1"/>
    </source>
</evidence>
<feature type="domain" description="Prenyltransferase alpha-alpha toroid" evidence="12">
    <location>
        <begin position="585"/>
        <end position="725"/>
    </location>
</feature>
<evidence type="ECO:0000313" key="14">
    <source>
        <dbReference type="Proteomes" id="UP001642484"/>
    </source>
</evidence>
<evidence type="ECO:0000256" key="10">
    <source>
        <dbReference type="SAM" id="MobiDB-lite"/>
    </source>
</evidence>
<comment type="similarity">
    <text evidence="2">Belongs to the protein prenyltransferase subunit beta family.</text>
</comment>
<dbReference type="Pfam" id="PF00432">
    <property type="entry name" value="Prenyltrans"/>
    <property type="match status" value="1"/>
</dbReference>
<protein>
    <recommendedName>
        <fullName evidence="8">Geranylgeranyl transferase type II subunit beta</fullName>
    </recommendedName>
    <alternativeName>
        <fullName evidence="9">Type II protein geranyl-geranyltransferase subunit beta</fullName>
    </alternativeName>
</protein>
<keyword evidence="14" id="KW-1185">Reference proteome</keyword>
<dbReference type="PANTHER" id="PTHR11774:SF11">
    <property type="entry name" value="GERANYLGERANYL TRANSFERASE TYPE-2 SUBUNIT BETA"/>
    <property type="match status" value="1"/>
</dbReference>
<feature type="non-terminal residue" evidence="13">
    <location>
        <position position="1"/>
    </location>
</feature>
<proteinExistence type="inferred from homology"/>
<evidence type="ECO:0000256" key="7">
    <source>
        <dbReference type="ARBA" id="ARBA00022833"/>
    </source>
</evidence>
<comment type="caution">
    <text evidence="13">The sequence shown here is derived from an EMBL/GenBank/DDBJ whole genome shotgun (WGS) entry which is preliminary data.</text>
</comment>
<dbReference type="Gene3D" id="1.50.10.20">
    <property type="match status" value="1"/>
</dbReference>
<keyword evidence="5" id="KW-0479">Metal-binding</keyword>
<keyword evidence="4" id="KW-0808">Transferase</keyword>
<evidence type="ECO:0000256" key="8">
    <source>
        <dbReference type="ARBA" id="ARBA00030816"/>
    </source>
</evidence>
<feature type="transmembrane region" description="Helical" evidence="11">
    <location>
        <begin position="308"/>
        <end position="329"/>
    </location>
</feature>
<comment type="cofactor">
    <cofactor evidence="1">
        <name>Zn(2+)</name>
        <dbReference type="ChEBI" id="CHEBI:29105"/>
    </cofactor>
</comment>
<dbReference type="Proteomes" id="UP001642484">
    <property type="component" value="Unassembled WGS sequence"/>
</dbReference>
<keyword evidence="11" id="KW-0812">Transmembrane</keyword>
<dbReference type="EMBL" id="CAXAMN010021407">
    <property type="protein sequence ID" value="CAK9059253.1"/>
    <property type="molecule type" value="Genomic_DNA"/>
</dbReference>
<gene>
    <name evidence="13" type="ORF">CCMP2556_LOCUS29188</name>
</gene>
<evidence type="ECO:0000256" key="4">
    <source>
        <dbReference type="ARBA" id="ARBA00022679"/>
    </source>
</evidence>
<sequence length="767" mass="84405">CRDPKTSGGFGPNVGHDADLVNPRAQNAGGVGSPERGVGPRSGRVVGSGDGECEVGGDRVVPNKWVLEIFTMGSLVIQECAHFGVVAFIAGLQQADGSFASDAWGEVKNLTQHPSMSFGEVVALPASCSTPGVEPDCLEQLRQDCLAASEKCFCGDYGYLFHEGFASFLETNASEEEGASFFYCCSLESCKHLAHNYDSAGLALLIVGVIGVLISTLYLQLPRRIVTLKPNDEEYLAPAWRGDGAALHDQVPFHEWCVNLEDLRQFRRLVMHAVAQGQLRPTERDPFEVMDWTGGSFLMEVRNFRPPVLLAGGYLYAMLAAFGIAAIALSPPYLSEHLKRLSVAVSCTLMSTLGARLDLITEMGELGWMVSKLSWFQLCCCLEIDRVMTSDAYLRSQFLQRGFSGRLVEAECSAVADKENIHHELALSGKAQEVEDAVQTLMHMNLVTPELESIVSLAGTLGDVSYFRWFLVSFGVMVWAIFPLVNYGLGPGNKFSAFHGTLLVEAILWLALLAWLPPERQTFATSWMKVWLLHLLVFDIYDYGSDNQSLVAAAVVGPLCILVSLAGPLRVARIPCLGILLIKLFAYCALSSLTILDALDQIDVDACVDWILRCMNYEGSFGPVPRAESHAAYVFCAVQALALVDALEAVDVDRLGWWLCERQTPSGGFNGRPEKARPFSKRWKEEAPDVCYSWWILSALVTLDRAHWIDMEKLADFIALAQDQEEILGSRGAEVRRECFGLDESSIFHIISRARSHRSASTIFRRG</sequence>